<evidence type="ECO:0000256" key="8">
    <source>
        <dbReference type="ARBA" id="ARBA00029745"/>
    </source>
</evidence>
<comment type="catalytic activity">
    <reaction evidence="12">
        <text>2 [molybdopterin-synthase sulfur-carrier protein]-C-terminal-Gly-aminoethanethioate + cyclic pyranopterin phosphate + H2O = molybdopterin + 2 [molybdopterin-synthase sulfur-carrier protein]-C-terminal Gly-Gly + 2 H(+)</text>
        <dbReference type="Rhea" id="RHEA:26333"/>
        <dbReference type="Rhea" id="RHEA-COMP:12202"/>
        <dbReference type="Rhea" id="RHEA-COMP:19907"/>
        <dbReference type="ChEBI" id="CHEBI:15377"/>
        <dbReference type="ChEBI" id="CHEBI:15378"/>
        <dbReference type="ChEBI" id="CHEBI:58698"/>
        <dbReference type="ChEBI" id="CHEBI:59648"/>
        <dbReference type="ChEBI" id="CHEBI:90778"/>
        <dbReference type="ChEBI" id="CHEBI:232372"/>
        <dbReference type="EC" id="2.8.1.12"/>
    </reaction>
</comment>
<comment type="pathway">
    <text evidence="1">Cofactor biosynthesis; molybdopterin biosynthesis.</text>
</comment>
<comment type="caution">
    <text evidence="13">The sequence shown here is derived from an EMBL/GenBank/DDBJ whole genome shotgun (WGS) entry which is preliminary data.</text>
</comment>
<dbReference type="GO" id="GO:0006777">
    <property type="term" value="P:Mo-molybdopterin cofactor biosynthetic process"/>
    <property type="evidence" value="ECO:0007669"/>
    <property type="project" value="UniProtKB-KW"/>
</dbReference>
<keyword evidence="5" id="KW-0808">Transferase</keyword>
<evidence type="ECO:0000256" key="7">
    <source>
        <dbReference type="ARBA" id="ARBA00026066"/>
    </source>
</evidence>
<dbReference type="OrthoDB" id="9803224at2"/>
<dbReference type="Proteomes" id="UP000002943">
    <property type="component" value="Unassembled WGS sequence"/>
</dbReference>
<dbReference type="UniPathway" id="UPA00344"/>
<evidence type="ECO:0000256" key="3">
    <source>
        <dbReference type="ARBA" id="ARBA00011950"/>
    </source>
</evidence>
<comment type="similarity">
    <text evidence="2">Belongs to the MoaE family.</text>
</comment>
<comment type="subunit">
    <text evidence="7">Heterotetramer of 2 MoaD subunits and 2 MoaE subunits. Also stable as homodimer. The enzyme changes between these two forms during catalysis.</text>
</comment>
<keyword evidence="14" id="KW-1185">Reference proteome</keyword>
<evidence type="ECO:0000256" key="12">
    <source>
        <dbReference type="ARBA" id="ARBA00049878"/>
    </source>
</evidence>
<name>E3BLD8_9VIBR</name>
<dbReference type="PANTHER" id="PTHR23404">
    <property type="entry name" value="MOLYBDOPTERIN SYNTHASE RELATED"/>
    <property type="match status" value="1"/>
</dbReference>
<dbReference type="Pfam" id="PF02391">
    <property type="entry name" value="MoaE"/>
    <property type="match status" value="1"/>
</dbReference>
<evidence type="ECO:0000256" key="11">
    <source>
        <dbReference type="ARBA" id="ARBA00032474"/>
    </source>
</evidence>
<reference evidence="13 14" key="1">
    <citation type="journal article" date="2012" name="Int. J. Syst. Evol. Microbiol.">
        <title>Vibrio caribbeanicus sp. nov., isolated from the marine sponge Scleritoderma cyanea.</title>
        <authorList>
            <person name="Hoffmann M."/>
            <person name="Monday S.R."/>
            <person name="Allard M.W."/>
            <person name="Strain E.A."/>
            <person name="Whittaker P."/>
            <person name="Naum M."/>
            <person name="McCarthy P.J."/>
            <person name="Lopez J.V."/>
            <person name="Fischer M."/>
            <person name="Brown E.W."/>
        </authorList>
    </citation>
    <scope>NUCLEOTIDE SEQUENCE [LARGE SCALE GENOMIC DNA]</scope>
    <source>
        <strain evidence="13 14">ATCC BAA-2122</strain>
    </source>
</reference>
<evidence type="ECO:0000256" key="4">
    <source>
        <dbReference type="ARBA" id="ARBA00013858"/>
    </source>
</evidence>
<dbReference type="eggNOG" id="COG0314">
    <property type="taxonomic scope" value="Bacteria"/>
</dbReference>
<gene>
    <name evidence="13" type="ORF">VIBC2010_02135</name>
</gene>
<evidence type="ECO:0000256" key="2">
    <source>
        <dbReference type="ARBA" id="ARBA00005426"/>
    </source>
</evidence>
<keyword evidence="6" id="KW-0501">Molybdenum cofactor biosynthesis</keyword>
<accession>E3BLD8</accession>
<organism evidence="13 14">
    <name type="scientific">Vibrio caribbeanicus ATCC BAA-2122</name>
    <dbReference type="NCBI Taxonomy" id="796620"/>
    <lineage>
        <taxon>Bacteria</taxon>
        <taxon>Pseudomonadati</taxon>
        <taxon>Pseudomonadota</taxon>
        <taxon>Gammaproteobacteria</taxon>
        <taxon>Vibrionales</taxon>
        <taxon>Vibrionaceae</taxon>
        <taxon>Vibrio</taxon>
    </lineage>
</organism>
<protein>
    <recommendedName>
        <fullName evidence="4">Molybdopterin synthase catalytic subunit</fullName>
        <ecNumber evidence="3">2.8.1.12</ecNumber>
    </recommendedName>
    <alternativeName>
        <fullName evidence="10">MPT synthase subunit 2</fullName>
    </alternativeName>
    <alternativeName>
        <fullName evidence="8">Molybdenum cofactor biosynthesis protein E</fullName>
    </alternativeName>
    <alternativeName>
        <fullName evidence="9">Molybdopterin-converting factor large subunit</fullName>
    </alternativeName>
    <alternativeName>
        <fullName evidence="11">Molybdopterin-converting factor subunit 2</fullName>
    </alternativeName>
</protein>
<evidence type="ECO:0000256" key="1">
    <source>
        <dbReference type="ARBA" id="ARBA00005046"/>
    </source>
</evidence>
<evidence type="ECO:0000256" key="5">
    <source>
        <dbReference type="ARBA" id="ARBA00022679"/>
    </source>
</evidence>
<dbReference type="InterPro" id="IPR003448">
    <property type="entry name" value="Mopterin_biosynth_MoaE"/>
</dbReference>
<dbReference type="EC" id="2.8.1.12" evidence="3"/>
<proteinExistence type="inferred from homology"/>
<dbReference type="RefSeq" id="WP_009601869.1">
    <property type="nucleotide sequence ID" value="NZ_AEIU01000080.1"/>
</dbReference>
<evidence type="ECO:0000313" key="14">
    <source>
        <dbReference type="Proteomes" id="UP000002943"/>
    </source>
</evidence>
<dbReference type="GO" id="GO:0030366">
    <property type="term" value="F:molybdopterin synthase activity"/>
    <property type="evidence" value="ECO:0007669"/>
    <property type="project" value="UniProtKB-EC"/>
</dbReference>
<dbReference type="SUPFAM" id="SSF54690">
    <property type="entry name" value="Molybdopterin synthase subunit MoaE"/>
    <property type="match status" value="1"/>
</dbReference>
<dbReference type="InterPro" id="IPR036563">
    <property type="entry name" value="MoaE_sf"/>
</dbReference>
<evidence type="ECO:0000256" key="9">
    <source>
        <dbReference type="ARBA" id="ARBA00030407"/>
    </source>
</evidence>
<evidence type="ECO:0000313" key="13">
    <source>
        <dbReference type="EMBL" id="EFP96119.1"/>
    </source>
</evidence>
<dbReference type="CDD" id="cd00756">
    <property type="entry name" value="MoaE"/>
    <property type="match status" value="1"/>
</dbReference>
<dbReference type="AlphaFoldDB" id="E3BLD8"/>
<evidence type="ECO:0000256" key="10">
    <source>
        <dbReference type="ARBA" id="ARBA00030781"/>
    </source>
</evidence>
<evidence type="ECO:0000256" key="6">
    <source>
        <dbReference type="ARBA" id="ARBA00023150"/>
    </source>
</evidence>
<dbReference type="STRING" id="796620.VIBC2010_02135"/>
<dbReference type="NCBIfam" id="NF007959">
    <property type="entry name" value="PRK10678.1"/>
    <property type="match status" value="1"/>
</dbReference>
<sequence>MSIKVSVQVEDFSVSYEHQCLSEGSHSGAVVTFCGNVRDMNLGDCIKGLTLEHYPGMTEKIINHICSEAISRWSIEKIRVVHRVGELNVGEQIVFVGVASGHRREAFSACEFIMDNLKTRAPFWKKERTTDSTRWIDARSSDSDAVLRWDK</sequence>
<dbReference type="FunFam" id="3.90.1170.40:FF:000001">
    <property type="entry name" value="Molybdopterin synthase catalytic subunit MoaE"/>
    <property type="match status" value="1"/>
</dbReference>
<dbReference type="EMBL" id="AEIU01000080">
    <property type="protein sequence ID" value="EFP96119.1"/>
    <property type="molecule type" value="Genomic_DNA"/>
</dbReference>
<dbReference type="Gene3D" id="3.90.1170.40">
    <property type="entry name" value="Molybdopterin biosynthesis MoaE subunit"/>
    <property type="match status" value="1"/>
</dbReference>